<evidence type="ECO:0000313" key="3">
    <source>
        <dbReference type="EMBL" id="TIC00503.1"/>
    </source>
</evidence>
<evidence type="ECO:0000313" key="5">
    <source>
        <dbReference type="Proteomes" id="UP000310685"/>
    </source>
</evidence>
<dbReference type="Proteomes" id="UP000307169">
    <property type="component" value="Unassembled WGS sequence"/>
</dbReference>
<evidence type="ECO:0008006" key="6">
    <source>
        <dbReference type="Google" id="ProtNLM"/>
    </source>
</evidence>
<reference evidence="4 5" key="1">
    <citation type="submission" date="2019-03" db="EMBL/GenBank/DDBJ databases">
        <title>Sequencing 25 genomes of Wallemia mellicola.</title>
        <authorList>
            <person name="Gostincar C."/>
        </authorList>
    </citation>
    <scope>NUCLEOTIDE SEQUENCE [LARGE SCALE GENOMIC DNA]</scope>
    <source>
        <strain evidence="3 4">EXF-1262</strain>
        <strain evidence="2 5">EXF-6152</strain>
    </source>
</reference>
<dbReference type="OMA" id="LEIWIAY"/>
<dbReference type="Proteomes" id="UP000310685">
    <property type="component" value="Unassembled WGS sequence"/>
</dbReference>
<feature type="transmembrane region" description="Helical" evidence="1">
    <location>
        <begin position="47"/>
        <end position="67"/>
    </location>
</feature>
<keyword evidence="1" id="KW-1133">Transmembrane helix</keyword>
<feature type="transmembrane region" description="Helical" evidence="1">
    <location>
        <begin position="12"/>
        <end position="35"/>
    </location>
</feature>
<keyword evidence="1" id="KW-0812">Transmembrane</keyword>
<proteinExistence type="predicted"/>
<evidence type="ECO:0000313" key="4">
    <source>
        <dbReference type="Proteomes" id="UP000307169"/>
    </source>
</evidence>
<organism evidence="2 5">
    <name type="scientific">Wallemia mellicola</name>
    <dbReference type="NCBI Taxonomy" id="1708541"/>
    <lineage>
        <taxon>Eukaryota</taxon>
        <taxon>Fungi</taxon>
        <taxon>Dikarya</taxon>
        <taxon>Basidiomycota</taxon>
        <taxon>Wallemiomycotina</taxon>
        <taxon>Wallemiomycetes</taxon>
        <taxon>Wallemiales</taxon>
        <taxon>Wallemiaceae</taxon>
        <taxon>Wallemia</taxon>
    </lineage>
</organism>
<evidence type="ECO:0000313" key="2">
    <source>
        <dbReference type="EMBL" id="TIB80051.1"/>
    </source>
</evidence>
<dbReference type="AlphaFoldDB" id="A0A4T0QR64"/>
<dbReference type="EMBL" id="SPRH01000022">
    <property type="protein sequence ID" value="TIC00503.1"/>
    <property type="molecule type" value="Genomic_DNA"/>
</dbReference>
<feature type="transmembrane region" description="Helical" evidence="1">
    <location>
        <begin position="249"/>
        <end position="267"/>
    </location>
</feature>
<name>A0A4T0QR64_9BASI</name>
<comment type="caution">
    <text evidence="2">The sequence shown here is derived from an EMBL/GenBank/DDBJ whole genome shotgun (WGS) entry which is preliminary data.</text>
</comment>
<accession>A0A4T0QR64</accession>
<feature type="transmembrane region" description="Helical" evidence="1">
    <location>
        <begin position="128"/>
        <end position="147"/>
    </location>
</feature>
<dbReference type="EMBL" id="SPRC01000019">
    <property type="protein sequence ID" value="TIB80051.1"/>
    <property type="molecule type" value="Genomic_DNA"/>
</dbReference>
<sequence>MESILEPAETRYLWVYYIFQLVASAGHLFLALLTIFSRQIAGNGVMLNFYGIFSVTLFFDAILLYTGHIYHKTDSIPSSIRIINASIRMSGMLANACTTLTVVMRVFTSVNAALGTPLAKYLVRITDTILIIIPWTVSVPFLIAYLVQTISNPEKVVRTKYFCSFEGATITEVTSNLTLALMSLLLVLAVLTAVLLIRLRISQHGLVYINTSTDLVIGCRILLFGLYSLTTVTILSGTLNHRWSGFSDGPTLTFALTGFWAFLLFFIQPDTFDALKTCFGLRRKHRRPSFSSITASRPQQPMEFSPVGSPMLSPTLGEFGELRSDDFSLNNNKMGTWSSVPRVHHRERSIDRIKEK</sequence>
<evidence type="ECO:0000256" key="1">
    <source>
        <dbReference type="SAM" id="Phobius"/>
    </source>
</evidence>
<gene>
    <name evidence="3" type="ORF">E3Q17_02157</name>
    <name evidence="2" type="ORF">E3Q22_02167</name>
</gene>
<keyword evidence="1" id="KW-0472">Membrane</keyword>
<feature type="transmembrane region" description="Helical" evidence="1">
    <location>
        <begin position="206"/>
        <end position="229"/>
    </location>
</feature>
<protein>
    <recommendedName>
        <fullName evidence="6">G-protein coupled receptors family 1 profile domain-containing protein</fullName>
    </recommendedName>
</protein>
<feature type="transmembrane region" description="Helical" evidence="1">
    <location>
        <begin position="179"/>
        <end position="199"/>
    </location>
</feature>